<reference evidence="2 3" key="1">
    <citation type="journal article" date="2016" name="Nat. Commun.">
        <title>Thousands of microbial genomes shed light on interconnected biogeochemical processes in an aquifer system.</title>
        <authorList>
            <person name="Anantharaman K."/>
            <person name="Brown C.T."/>
            <person name="Hug L.A."/>
            <person name="Sharon I."/>
            <person name="Castelle C.J."/>
            <person name="Probst A.J."/>
            <person name="Thomas B.C."/>
            <person name="Singh A."/>
            <person name="Wilkins M.J."/>
            <person name="Karaoz U."/>
            <person name="Brodie E.L."/>
            <person name="Williams K.H."/>
            <person name="Hubbard S.S."/>
            <person name="Banfield J.F."/>
        </authorList>
    </citation>
    <scope>NUCLEOTIDE SEQUENCE [LARGE SCALE GENOMIC DNA]</scope>
</reference>
<feature type="transmembrane region" description="Helical" evidence="1">
    <location>
        <begin position="388"/>
        <end position="407"/>
    </location>
</feature>
<feature type="transmembrane region" description="Helical" evidence="1">
    <location>
        <begin position="419"/>
        <end position="437"/>
    </location>
</feature>
<organism evidence="2 3">
    <name type="scientific">Candidatus Lambdaproteobacteria bacterium RIFOXYD2_FULL_50_16</name>
    <dbReference type="NCBI Taxonomy" id="1817772"/>
    <lineage>
        <taxon>Bacteria</taxon>
        <taxon>Pseudomonadati</taxon>
        <taxon>Pseudomonadota</taxon>
        <taxon>Candidatus Lambdaproteobacteria</taxon>
    </lineage>
</organism>
<feature type="transmembrane region" description="Helical" evidence="1">
    <location>
        <begin position="314"/>
        <end position="334"/>
    </location>
</feature>
<keyword evidence="1" id="KW-0472">Membrane</keyword>
<feature type="transmembrane region" description="Helical" evidence="1">
    <location>
        <begin position="69"/>
        <end position="89"/>
    </location>
</feature>
<sequence>MLENSLICMLFLLYNLVLPGLALGHIGWRRGYFPVPGVGAVLGLGIVAHFFGSLFFRWILGLLGLPFQIFYFIEASLLFGWVLTYRQVLLGDMARMWEIGFSWVTKERWVAFAIGAFAIGIAAWWANQIELYQYYEDELFRLSLAQEILRHYPPQEFLVATEGHFGYYHLTELFAVNLSQFGQISLPEVYLRFLVGINWMLIFAGFWAVLSAREPVPPWLGLGLTLFFFTIQGMASGQKIAHFGFREDTLGLAIMFFAAAAVLRYGAKKLPLDLVLAVLLSSLLVGIKVVALAPLLLAVPLVGLWAFFRREADWRLILTALVLGLGASGLVYIACFGFDTQSVQTSLEYYKGHDWIAIYSERMVQASPVYAFLLNKINNWTGFDYKNSLFPIFYLGDSLILLCLALCRRSRVGFDPAPILLFLGAIGTLRVFLYYQFTHAPSSISYFLFYGSWAFSAWAAMVFARRWAGRPRLGLVLVLLLVAFAGYQYAWERRNDFSAMSQYSYHPDEVEAFAQLNKKTKPSALVLHNYYQGPRAFGISALTHNRSVISSQYDDALFQDPKVYQAVQTQADLFFAGKMDQEEQTVFLEEYRVQAVVWIEKNSPILPIKLEGFEQTMAEPQVAVWVRREH</sequence>
<proteinExistence type="predicted"/>
<evidence type="ECO:0000256" key="1">
    <source>
        <dbReference type="SAM" id="Phobius"/>
    </source>
</evidence>
<dbReference type="Proteomes" id="UP000178449">
    <property type="component" value="Unassembled WGS sequence"/>
</dbReference>
<feature type="transmembrane region" description="Helical" evidence="1">
    <location>
        <begin position="279"/>
        <end position="307"/>
    </location>
</feature>
<dbReference type="EMBL" id="MFNE01000053">
    <property type="protein sequence ID" value="OGG93111.1"/>
    <property type="molecule type" value="Genomic_DNA"/>
</dbReference>
<feature type="transmembrane region" description="Helical" evidence="1">
    <location>
        <begin position="189"/>
        <end position="210"/>
    </location>
</feature>
<evidence type="ECO:0000313" key="3">
    <source>
        <dbReference type="Proteomes" id="UP000178449"/>
    </source>
</evidence>
<gene>
    <name evidence="2" type="ORF">A2527_14400</name>
</gene>
<evidence type="ECO:0000313" key="2">
    <source>
        <dbReference type="EMBL" id="OGG93111.1"/>
    </source>
</evidence>
<dbReference type="STRING" id="1817772.A2527_14400"/>
<feature type="transmembrane region" description="Helical" evidence="1">
    <location>
        <begin position="40"/>
        <end position="60"/>
    </location>
</feature>
<keyword evidence="1" id="KW-1133">Transmembrane helix</keyword>
<feature type="transmembrane region" description="Helical" evidence="1">
    <location>
        <begin position="216"/>
        <end position="237"/>
    </location>
</feature>
<keyword evidence="1" id="KW-0812">Transmembrane</keyword>
<feature type="transmembrane region" description="Helical" evidence="1">
    <location>
        <begin position="473"/>
        <end position="491"/>
    </location>
</feature>
<feature type="transmembrane region" description="Helical" evidence="1">
    <location>
        <begin position="249"/>
        <end position="267"/>
    </location>
</feature>
<dbReference type="AlphaFoldDB" id="A0A1F6G4T5"/>
<feature type="transmembrane region" description="Helical" evidence="1">
    <location>
        <begin position="109"/>
        <end position="126"/>
    </location>
</feature>
<accession>A0A1F6G4T5</accession>
<feature type="transmembrane region" description="Helical" evidence="1">
    <location>
        <begin position="443"/>
        <end position="464"/>
    </location>
</feature>
<comment type="caution">
    <text evidence="2">The sequence shown here is derived from an EMBL/GenBank/DDBJ whole genome shotgun (WGS) entry which is preliminary data.</text>
</comment>
<evidence type="ECO:0008006" key="4">
    <source>
        <dbReference type="Google" id="ProtNLM"/>
    </source>
</evidence>
<name>A0A1F6G4T5_9PROT</name>
<protein>
    <recommendedName>
        <fullName evidence="4">Glycosyltransferase RgtA/B/C/D-like domain-containing protein</fullName>
    </recommendedName>
</protein>